<dbReference type="InterPro" id="IPR050366">
    <property type="entry name" value="BP-dependent_transpt_permease"/>
</dbReference>
<comment type="similarity">
    <text evidence="7">Belongs to the binding-protein-dependent transport system permease family.</text>
</comment>
<dbReference type="Proteomes" id="UP000198848">
    <property type="component" value="Unassembled WGS sequence"/>
</dbReference>
<dbReference type="AlphaFoldDB" id="A0A1H1HS30"/>
<feature type="transmembrane region" description="Helical" evidence="7">
    <location>
        <begin position="415"/>
        <end position="437"/>
    </location>
</feature>
<proteinExistence type="inferred from homology"/>
<feature type="transmembrane region" description="Helical" evidence="7">
    <location>
        <begin position="82"/>
        <end position="103"/>
    </location>
</feature>
<evidence type="ECO:0000256" key="5">
    <source>
        <dbReference type="ARBA" id="ARBA00022989"/>
    </source>
</evidence>
<dbReference type="EMBL" id="FNLC01000003">
    <property type="protein sequence ID" value="SDR28207.1"/>
    <property type="molecule type" value="Genomic_DNA"/>
</dbReference>
<dbReference type="GO" id="GO:0005886">
    <property type="term" value="C:plasma membrane"/>
    <property type="evidence" value="ECO:0007669"/>
    <property type="project" value="UniProtKB-SubCell"/>
</dbReference>
<evidence type="ECO:0000256" key="6">
    <source>
        <dbReference type="ARBA" id="ARBA00023136"/>
    </source>
</evidence>
<evidence type="ECO:0000256" key="3">
    <source>
        <dbReference type="ARBA" id="ARBA00022475"/>
    </source>
</evidence>
<dbReference type="RefSeq" id="WP_090383431.1">
    <property type="nucleotide sequence ID" value="NZ_FNLC01000003.1"/>
</dbReference>
<dbReference type="Pfam" id="PF00528">
    <property type="entry name" value="BPD_transp_1"/>
    <property type="match status" value="1"/>
</dbReference>
<feature type="region of interest" description="Disordered" evidence="8">
    <location>
        <begin position="556"/>
        <end position="578"/>
    </location>
</feature>
<dbReference type="InterPro" id="IPR000515">
    <property type="entry name" value="MetI-like"/>
</dbReference>
<feature type="transmembrane region" description="Helical" evidence="7">
    <location>
        <begin position="480"/>
        <end position="506"/>
    </location>
</feature>
<gene>
    <name evidence="10" type="ORF">SAMN04489842_2997</name>
</gene>
<comment type="subcellular location">
    <subcellularLocation>
        <location evidence="1 7">Cell membrane</location>
        <topology evidence="1 7">Multi-pass membrane protein</topology>
    </subcellularLocation>
</comment>
<evidence type="ECO:0000256" key="1">
    <source>
        <dbReference type="ARBA" id="ARBA00004651"/>
    </source>
</evidence>
<evidence type="ECO:0000313" key="11">
    <source>
        <dbReference type="Proteomes" id="UP000198848"/>
    </source>
</evidence>
<protein>
    <submittedName>
        <fullName evidence="10">Peptide/nickel transport system permease protein</fullName>
    </submittedName>
</protein>
<reference evidence="11" key="1">
    <citation type="submission" date="2016-10" db="EMBL/GenBank/DDBJ databases">
        <authorList>
            <person name="Varghese N."/>
            <person name="Submissions S."/>
        </authorList>
    </citation>
    <scope>NUCLEOTIDE SEQUENCE [LARGE SCALE GENOMIC DNA]</scope>
    <source>
        <strain evidence="11">DSM 24767</strain>
    </source>
</reference>
<feature type="transmembrane region" description="Helical" evidence="7">
    <location>
        <begin position="351"/>
        <end position="376"/>
    </location>
</feature>
<evidence type="ECO:0000256" key="8">
    <source>
        <dbReference type="SAM" id="MobiDB-lite"/>
    </source>
</evidence>
<dbReference type="SUPFAM" id="SSF161098">
    <property type="entry name" value="MetI-like"/>
    <property type="match status" value="1"/>
</dbReference>
<organism evidence="10 11">
    <name type="scientific">Natronobacterium texcoconense</name>
    <dbReference type="NCBI Taxonomy" id="1095778"/>
    <lineage>
        <taxon>Archaea</taxon>
        <taxon>Methanobacteriati</taxon>
        <taxon>Methanobacteriota</taxon>
        <taxon>Stenosarchaea group</taxon>
        <taxon>Halobacteria</taxon>
        <taxon>Halobacteriales</taxon>
        <taxon>Natrialbaceae</taxon>
        <taxon>Natronobacterium</taxon>
    </lineage>
</organism>
<feature type="domain" description="ABC transmembrane type-1" evidence="9">
    <location>
        <begin position="349"/>
        <end position="549"/>
    </location>
</feature>
<dbReference type="InterPro" id="IPR025966">
    <property type="entry name" value="OppC_N"/>
</dbReference>
<keyword evidence="5 7" id="KW-1133">Transmembrane helix</keyword>
<evidence type="ECO:0000256" key="4">
    <source>
        <dbReference type="ARBA" id="ARBA00022692"/>
    </source>
</evidence>
<dbReference type="Pfam" id="PF12911">
    <property type="entry name" value="OppC_N"/>
    <property type="match status" value="1"/>
</dbReference>
<feature type="transmembrane region" description="Helical" evidence="7">
    <location>
        <begin position="383"/>
        <end position="409"/>
    </location>
</feature>
<dbReference type="PANTHER" id="PTHR43386:SF1">
    <property type="entry name" value="D,D-DIPEPTIDE TRANSPORT SYSTEM PERMEASE PROTEIN DDPC-RELATED"/>
    <property type="match status" value="1"/>
</dbReference>
<dbReference type="OrthoDB" id="312811at2157"/>
<evidence type="ECO:0000259" key="9">
    <source>
        <dbReference type="PROSITE" id="PS50928"/>
    </source>
</evidence>
<feature type="transmembrane region" description="Helical" evidence="7">
    <location>
        <begin position="526"/>
        <end position="548"/>
    </location>
</feature>
<dbReference type="InterPro" id="IPR035906">
    <property type="entry name" value="MetI-like_sf"/>
</dbReference>
<keyword evidence="6 7" id="KW-0472">Membrane</keyword>
<keyword evidence="2 7" id="KW-0813">Transport</keyword>
<dbReference type="GO" id="GO:0055085">
    <property type="term" value="P:transmembrane transport"/>
    <property type="evidence" value="ECO:0007669"/>
    <property type="project" value="InterPro"/>
</dbReference>
<name>A0A1H1HS30_NATTX</name>
<feature type="transmembrane region" description="Helical" evidence="7">
    <location>
        <begin position="24"/>
        <end position="47"/>
    </location>
</feature>
<accession>A0A1H1HS30</accession>
<evidence type="ECO:0000256" key="2">
    <source>
        <dbReference type="ARBA" id="ARBA00022448"/>
    </source>
</evidence>
<keyword evidence="4 7" id="KW-0812">Transmembrane</keyword>
<keyword evidence="3" id="KW-1003">Cell membrane</keyword>
<dbReference type="Gene3D" id="1.10.3720.10">
    <property type="entry name" value="MetI-like"/>
    <property type="match status" value="1"/>
</dbReference>
<dbReference type="PROSITE" id="PS50928">
    <property type="entry name" value="ABC_TM1"/>
    <property type="match status" value="1"/>
</dbReference>
<keyword evidence="11" id="KW-1185">Reference proteome</keyword>
<evidence type="ECO:0000256" key="7">
    <source>
        <dbReference type="RuleBase" id="RU363032"/>
    </source>
</evidence>
<feature type="transmembrane region" description="Helical" evidence="7">
    <location>
        <begin position="247"/>
        <end position="269"/>
    </location>
</feature>
<sequence length="578" mass="62294">MSTETDEFDDRTLRQRIAENPRPALLWLAGLVFLLALELGSIAAAALRVGEVARFTLEGVAAAPSWLASVVADSLGPISSTLTFVVTAVVLLSMAGVLVKWLFVPFSIVDRLGIELGTGKEDVLERTIVTALVAVVVVALIVTPLGTLVDVVLSWLRQGVEAVSSLQTLTSRETIPNEGYQAADGSWEGTWLGLSPAIAWAIRVAVVYAYAFALLGWFWKGYNIFREQYREADWTPRDDSINRFRNHYWGIFGLVVVVAFVVMALWAPVLGPTPAEADLYQPYEHELEYYDEELEEVASTTYGEANLDTRSVGGDSNVGLMSYDQYDRFHPFGTNQDGKDLFTFLVHGAQVSLVIGLLATVLMAVVATALALMTAYYKGLLDLITVVASDSIMSLPRFLVVLLLSVLFMEAQHPIATIYDGGLLLALIFAVTGWPHLWRAVRGPSLQVAEQEWVDAARSYGQSPLATMQKHMSPYIAGYMLVYASMSLGGVIIGVAALSFLGFGVQPPTPEWGRAVYEGRPYVSTASWHTATIPGIMVVLIVTAFNALGDGIRDAIDPESDAEGGDAGASAGAAGGGG</sequence>
<dbReference type="PANTHER" id="PTHR43386">
    <property type="entry name" value="OLIGOPEPTIDE TRANSPORT SYSTEM PERMEASE PROTEIN APPC"/>
    <property type="match status" value="1"/>
</dbReference>
<feature type="transmembrane region" description="Helical" evidence="7">
    <location>
        <begin position="197"/>
        <end position="219"/>
    </location>
</feature>
<feature type="transmembrane region" description="Helical" evidence="7">
    <location>
        <begin position="123"/>
        <end position="146"/>
    </location>
</feature>
<evidence type="ECO:0000313" key="10">
    <source>
        <dbReference type="EMBL" id="SDR28207.1"/>
    </source>
</evidence>
<dbReference type="STRING" id="1095778.SAMN04489842_2997"/>